<accession>A0ABX6TT39</accession>
<protein>
    <submittedName>
        <fullName evidence="1">CAAX protease</fullName>
    </submittedName>
</protein>
<reference evidence="1 2" key="1">
    <citation type="submission" date="2020-10" db="EMBL/GenBank/DDBJ databases">
        <title>Campylobacter and Helicobacter PacBio genomes.</title>
        <authorList>
            <person name="Lane C."/>
        </authorList>
    </citation>
    <scope>NUCLEOTIDE SEQUENCE [LARGE SCALE GENOMIC DNA]</scope>
    <source>
        <strain evidence="1 2">2016D-0074</strain>
    </source>
</reference>
<dbReference type="GO" id="GO:0006508">
    <property type="term" value="P:proteolysis"/>
    <property type="evidence" value="ECO:0007669"/>
    <property type="project" value="UniProtKB-KW"/>
</dbReference>
<keyword evidence="1" id="KW-0645">Protease</keyword>
<dbReference type="EMBL" id="CP063079">
    <property type="protein sequence ID" value="QOQ89103.1"/>
    <property type="molecule type" value="Genomic_DNA"/>
</dbReference>
<organism evidence="1 2">
    <name type="scientific">Campylobacter peloridis</name>
    <dbReference type="NCBI Taxonomy" id="488546"/>
    <lineage>
        <taxon>Bacteria</taxon>
        <taxon>Pseudomonadati</taxon>
        <taxon>Campylobacterota</taxon>
        <taxon>Epsilonproteobacteria</taxon>
        <taxon>Campylobacterales</taxon>
        <taxon>Campylobacteraceae</taxon>
        <taxon>Campylobacter</taxon>
    </lineage>
</organism>
<keyword evidence="2" id="KW-1185">Reference proteome</keyword>
<sequence>MSFELDVSSYEKIEKLFINYNLKKDFKFRMIKGINVLHFGYLWGACKEAQKILEKNQECEDLFELIMKIYSKRRKNHQANFLLLQCYENALRSTLAVKIANLYNELEDNWFRFGNNDVFNFALKNLLKKVKNRCQKIDDYKNTWQIFDNFCLIDLEEILIDHWKEFAYIFKDKKIYKNQILPSFGTKEHLKTKLSQIRKARNEIFHNKPTKIKFKKDLEILLLRLGYNLEDAIDIGNIKEAIVLKFNYNNIGN</sequence>
<dbReference type="GO" id="GO:0008233">
    <property type="term" value="F:peptidase activity"/>
    <property type="evidence" value="ECO:0007669"/>
    <property type="project" value="UniProtKB-KW"/>
</dbReference>
<evidence type="ECO:0000313" key="2">
    <source>
        <dbReference type="Proteomes" id="UP000595070"/>
    </source>
</evidence>
<proteinExistence type="predicted"/>
<dbReference type="Proteomes" id="UP000595070">
    <property type="component" value="Chromosome"/>
</dbReference>
<keyword evidence="1" id="KW-0378">Hydrolase</keyword>
<dbReference type="RefSeq" id="WP_044599094.1">
    <property type="nucleotide sequence ID" value="NZ_CP063079.1"/>
</dbReference>
<gene>
    <name evidence="1" type="ORF">IMC75_01085</name>
</gene>
<name>A0ABX6TT39_9BACT</name>
<evidence type="ECO:0000313" key="1">
    <source>
        <dbReference type="EMBL" id="QOQ89103.1"/>
    </source>
</evidence>